<name>A0AAJ0HWU4_9PEZI</name>
<dbReference type="EMBL" id="JAUIQD010000001">
    <property type="protein sequence ID" value="KAK3364372.1"/>
    <property type="molecule type" value="Genomic_DNA"/>
</dbReference>
<evidence type="ECO:0000256" key="1">
    <source>
        <dbReference type="SAM" id="MobiDB-lite"/>
    </source>
</evidence>
<evidence type="ECO:0000313" key="2">
    <source>
        <dbReference type="EMBL" id="KAK3364372.1"/>
    </source>
</evidence>
<keyword evidence="3" id="KW-1185">Reference proteome</keyword>
<gene>
    <name evidence="2" type="ORF">B0T25DRAFT_563396</name>
</gene>
<dbReference type="Proteomes" id="UP001275084">
    <property type="component" value="Unassembled WGS sequence"/>
</dbReference>
<evidence type="ECO:0000313" key="3">
    <source>
        <dbReference type="Proteomes" id="UP001275084"/>
    </source>
</evidence>
<dbReference type="AlphaFoldDB" id="A0AAJ0HWU4"/>
<accession>A0AAJ0HWU4</accession>
<proteinExistence type="predicted"/>
<organism evidence="2 3">
    <name type="scientific">Lasiosphaeria hispida</name>
    <dbReference type="NCBI Taxonomy" id="260671"/>
    <lineage>
        <taxon>Eukaryota</taxon>
        <taxon>Fungi</taxon>
        <taxon>Dikarya</taxon>
        <taxon>Ascomycota</taxon>
        <taxon>Pezizomycotina</taxon>
        <taxon>Sordariomycetes</taxon>
        <taxon>Sordariomycetidae</taxon>
        <taxon>Sordariales</taxon>
        <taxon>Lasiosphaeriaceae</taxon>
        <taxon>Lasiosphaeria</taxon>
    </lineage>
</organism>
<reference evidence="2" key="2">
    <citation type="submission" date="2023-06" db="EMBL/GenBank/DDBJ databases">
        <authorList>
            <consortium name="Lawrence Berkeley National Laboratory"/>
            <person name="Haridas S."/>
            <person name="Hensen N."/>
            <person name="Bonometti L."/>
            <person name="Westerberg I."/>
            <person name="Brannstrom I.O."/>
            <person name="Guillou S."/>
            <person name="Cros-Aarteil S."/>
            <person name="Calhoun S."/>
            <person name="Kuo A."/>
            <person name="Mondo S."/>
            <person name="Pangilinan J."/>
            <person name="Riley R."/>
            <person name="Labutti K."/>
            <person name="Andreopoulos B."/>
            <person name="Lipzen A."/>
            <person name="Chen C."/>
            <person name="Yanf M."/>
            <person name="Daum C."/>
            <person name="Ng V."/>
            <person name="Clum A."/>
            <person name="Steindorff A."/>
            <person name="Ohm R."/>
            <person name="Martin F."/>
            <person name="Silar P."/>
            <person name="Natvig D."/>
            <person name="Lalanne C."/>
            <person name="Gautier V."/>
            <person name="Ament-Velasquez S.L."/>
            <person name="Kruys A."/>
            <person name="Hutchinson M.I."/>
            <person name="Powell A.J."/>
            <person name="Barry K."/>
            <person name="Miller A.N."/>
            <person name="Grigoriev I.V."/>
            <person name="Debuchy R."/>
            <person name="Gladieux P."/>
            <person name="Thoren M.H."/>
            <person name="Johannesson H."/>
        </authorList>
    </citation>
    <scope>NUCLEOTIDE SEQUENCE</scope>
    <source>
        <strain evidence="2">CBS 955.72</strain>
    </source>
</reference>
<feature type="region of interest" description="Disordered" evidence="1">
    <location>
        <begin position="1"/>
        <end position="31"/>
    </location>
</feature>
<comment type="caution">
    <text evidence="2">The sequence shown here is derived from an EMBL/GenBank/DDBJ whole genome shotgun (WGS) entry which is preliminary data.</text>
</comment>
<reference evidence="2" key="1">
    <citation type="journal article" date="2023" name="Mol. Phylogenet. Evol.">
        <title>Genome-scale phylogeny and comparative genomics of the fungal order Sordariales.</title>
        <authorList>
            <person name="Hensen N."/>
            <person name="Bonometti L."/>
            <person name="Westerberg I."/>
            <person name="Brannstrom I.O."/>
            <person name="Guillou S."/>
            <person name="Cros-Aarteil S."/>
            <person name="Calhoun S."/>
            <person name="Haridas S."/>
            <person name="Kuo A."/>
            <person name="Mondo S."/>
            <person name="Pangilinan J."/>
            <person name="Riley R."/>
            <person name="LaButti K."/>
            <person name="Andreopoulos B."/>
            <person name="Lipzen A."/>
            <person name="Chen C."/>
            <person name="Yan M."/>
            <person name="Daum C."/>
            <person name="Ng V."/>
            <person name="Clum A."/>
            <person name="Steindorff A."/>
            <person name="Ohm R.A."/>
            <person name="Martin F."/>
            <person name="Silar P."/>
            <person name="Natvig D.O."/>
            <person name="Lalanne C."/>
            <person name="Gautier V."/>
            <person name="Ament-Velasquez S.L."/>
            <person name="Kruys A."/>
            <person name="Hutchinson M.I."/>
            <person name="Powell A.J."/>
            <person name="Barry K."/>
            <person name="Miller A.N."/>
            <person name="Grigoriev I.V."/>
            <person name="Debuchy R."/>
            <person name="Gladieux P."/>
            <person name="Hiltunen Thoren M."/>
            <person name="Johannesson H."/>
        </authorList>
    </citation>
    <scope>NUCLEOTIDE SEQUENCE</scope>
    <source>
        <strain evidence="2">CBS 955.72</strain>
    </source>
</reference>
<protein>
    <submittedName>
        <fullName evidence="2">Uncharacterized protein</fullName>
    </submittedName>
</protein>
<sequence>MDADANLPRVMRSTRAPRARFGQLEPRPPPSIVHQIPRAIPTVEGIEADDMLAYLKAFQDTAGALDLDMEVFHLVHRLESRLDAFKAAEAAKLAEQRTVTESIATSNAIPFDAKPTLQRVFESVSSSEGLLPQSTLLSLLQTTAALSFSAELIEASKVLFETLVYLSSFPMAGPKAGSHVEGLTLAQLSRALVWILPRNYQYIIEEGNFSCVRTPTGHRRLVFQSLALDHEHALYDASLARKLALRNAFDIYREHLADLCLTNHDDDGDEIYHDPLDVLYSTQPDLIPGIPPAHRKDYHSRKQRPLGIPTERFVSLVRLLLAMQFKPPSPAEQQVDFATYTPATRSITAAFTTAAFTTPGTHDLITHPQFDHALARLAPYLLNPLYQFLFTAFLGQTPFLVAGNLDRPSQLPLTTPTPSPGASMLTLPRASKLATFLAGAAYFP</sequence>